<dbReference type="PROSITE" id="PS50238">
    <property type="entry name" value="RHOGAP"/>
    <property type="match status" value="1"/>
</dbReference>
<dbReference type="EMBL" id="GL988041">
    <property type="protein sequence ID" value="EGS21081.1"/>
    <property type="molecule type" value="Genomic_DNA"/>
</dbReference>
<evidence type="ECO:0000256" key="3">
    <source>
        <dbReference type="SAM" id="MobiDB-lite"/>
    </source>
</evidence>
<dbReference type="InterPro" id="IPR031160">
    <property type="entry name" value="F_BAR_dom"/>
</dbReference>
<dbReference type="SMART" id="SM00049">
    <property type="entry name" value="DEP"/>
    <property type="match status" value="1"/>
</dbReference>
<protein>
    <submittedName>
        <fullName evidence="7">Putative rho-GTPase-activating protein</fullName>
    </submittedName>
</protein>
<dbReference type="InterPro" id="IPR000591">
    <property type="entry name" value="DEP_dom"/>
</dbReference>
<feature type="region of interest" description="Disordered" evidence="3">
    <location>
        <begin position="671"/>
        <end position="899"/>
    </location>
</feature>
<dbReference type="SUPFAM" id="SSF48350">
    <property type="entry name" value="GTPase activation domain, GAP"/>
    <property type="match status" value="1"/>
</dbReference>
<keyword evidence="1 2" id="KW-0175">Coiled coil</keyword>
<dbReference type="HOGENOM" id="CLU_008201_1_0_1"/>
<dbReference type="SUPFAM" id="SSF46785">
    <property type="entry name" value="Winged helix' DNA-binding domain"/>
    <property type="match status" value="1"/>
</dbReference>
<dbReference type="Gene3D" id="1.20.1270.60">
    <property type="entry name" value="Arfaptin homology (AH) domain/BAR domain"/>
    <property type="match status" value="2"/>
</dbReference>
<gene>
    <name evidence="7" type="ORF">CTHT_0029220</name>
</gene>
<feature type="coiled-coil region" evidence="2">
    <location>
        <begin position="344"/>
        <end position="371"/>
    </location>
</feature>
<dbReference type="PANTHER" id="PTHR23065">
    <property type="entry name" value="PROLINE-SERINE-THREONINE PHOSPHATASE INTERACTING PROTEIN 1"/>
    <property type="match status" value="1"/>
</dbReference>
<dbReference type="Pfam" id="PF00610">
    <property type="entry name" value="DEP"/>
    <property type="match status" value="1"/>
</dbReference>
<dbReference type="FunFam" id="1.20.1270.60:FF:000050">
    <property type="entry name" value="RhoGAP and Fes/CIP4 domain protein"/>
    <property type="match status" value="1"/>
</dbReference>
<feature type="domain" description="F-BAR" evidence="6">
    <location>
        <begin position="2"/>
        <end position="431"/>
    </location>
</feature>
<evidence type="ECO:0000259" key="5">
    <source>
        <dbReference type="PROSITE" id="PS50238"/>
    </source>
</evidence>
<dbReference type="GeneID" id="18256960"/>
<dbReference type="InterPro" id="IPR036388">
    <property type="entry name" value="WH-like_DNA-bd_sf"/>
</dbReference>
<keyword evidence="8" id="KW-1185">Reference proteome</keyword>
<dbReference type="CDD" id="cd04399">
    <property type="entry name" value="RhoGAP_fRGD2"/>
    <property type="match status" value="1"/>
</dbReference>
<dbReference type="InterPro" id="IPR001060">
    <property type="entry name" value="FCH_dom"/>
</dbReference>
<feature type="compositionally biased region" description="Low complexity" evidence="3">
    <location>
        <begin position="780"/>
        <end position="796"/>
    </location>
</feature>
<dbReference type="PROSITE" id="PS51741">
    <property type="entry name" value="F_BAR"/>
    <property type="match status" value="1"/>
</dbReference>
<dbReference type="Gene3D" id="1.10.555.10">
    <property type="entry name" value="Rho GTPase activation protein"/>
    <property type="match status" value="1"/>
</dbReference>
<dbReference type="OMA" id="WSQKQPE"/>
<feature type="compositionally biased region" description="Acidic residues" evidence="3">
    <location>
        <begin position="185"/>
        <end position="196"/>
    </location>
</feature>
<dbReference type="eggNOG" id="ENOG502QQWB">
    <property type="taxonomic scope" value="Eukaryota"/>
</dbReference>
<dbReference type="PANTHER" id="PTHR23065:SF17">
    <property type="entry name" value="RHO-GTPASE-ACTIVATING PROTEIN RGD2"/>
    <property type="match status" value="1"/>
</dbReference>
<accession>G0S834</accession>
<dbReference type="RefSeq" id="XP_006693377.1">
    <property type="nucleotide sequence ID" value="XM_006693314.1"/>
</dbReference>
<dbReference type="STRING" id="759272.G0S834"/>
<evidence type="ECO:0000313" key="8">
    <source>
        <dbReference type="Proteomes" id="UP000008066"/>
    </source>
</evidence>
<dbReference type="InterPro" id="IPR036390">
    <property type="entry name" value="WH_DNA-bd_sf"/>
</dbReference>
<dbReference type="SUPFAM" id="SSF103657">
    <property type="entry name" value="BAR/IMD domain-like"/>
    <property type="match status" value="1"/>
</dbReference>
<feature type="compositionally biased region" description="Polar residues" evidence="3">
    <location>
        <begin position="808"/>
        <end position="818"/>
    </location>
</feature>
<dbReference type="InterPro" id="IPR000198">
    <property type="entry name" value="RhoGAP_dom"/>
</dbReference>
<dbReference type="FunFam" id="1.10.555.10:FF:000044">
    <property type="entry name" value="Rho-gtpase-activating protein 8"/>
    <property type="match status" value="1"/>
</dbReference>
<feature type="compositionally biased region" description="Basic and acidic residues" evidence="3">
    <location>
        <begin position="686"/>
        <end position="701"/>
    </location>
</feature>
<dbReference type="FunFam" id="1.20.1270.60:FF:000073">
    <property type="entry name" value="RhoGAP and Fes/CIP4 domain protein"/>
    <property type="match status" value="1"/>
</dbReference>
<feature type="compositionally biased region" description="Low complexity" evidence="3">
    <location>
        <begin position="845"/>
        <end position="857"/>
    </location>
</feature>
<dbReference type="Gene3D" id="1.10.10.10">
    <property type="entry name" value="Winged helix-like DNA-binding domain superfamily/Winged helix DNA-binding domain"/>
    <property type="match status" value="1"/>
</dbReference>
<dbReference type="InterPro" id="IPR008936">
    <property type="entry name" value="Rho_GTPase_activation_prot"/>
</dbReference>
<dbReference type="KEGG" id="cthr:CTHT_0029220"/>
<evidence type="ECO:0000313" key="7">
    <source>
        <dbReference type="EMBL" id="EGS21081.1"/>
    </source>
</evidence>
<feature type="domain" description="Rho-GAP" evidence="5">
    <location>
        <begin position="465"/>
        <end position="660"/>
    </location>
</feature>
<dbReference type="GO" id="GO:0007264">
    <property type="term" value="P:small GTPase-mediated signal transduction"/>
    <property type="evidence" value="ECO:0007669"/>
    <property type="project" value="TreeGrafter"/>
</dbReference>
<dbReference type="GO" id="GO:0007010">
    <property type="term" value="P:cytoskeleton organization"/>
    <property type="evidence" value="ECO:0007669"/>
    <property type="project" value="TreeGrafter"/>
</dbReference>
<reference evidence="7 8" key="1">
    <citation type="journal article" date="2011" name="Cell">
        <title>Insight into structure and assembly of the nuclear pore complex by utilizing the genome of a eukaryotic thermophile.</title>
        <authorList>
            <person name="Amlacher S."/>
            <person name="Sarges P."/>
            <person name="Flemming D."/>
            <person name="van Noort V."/>
            <person name="Kunze R."/>
            <person name="Devos D.P."/>
            <person name="Arumugam M."/>
            <person name="Bork P."/>
            <person name="Hurt E."/>
        </authorList>
    </citation>
    <scope>NUCLEOTIDE SEQUENCE [LARGE SCALE GENOMIC DNA]</scope>
    <source>
        <strain evidence="8">DSM 1495 / CBS 144.50 / IMI 039719</strain>
    </source>
</reference>
<dbReference type="Pfam" id="PF00611">
    <property type="entry name" value="FCH"/>
    <property type="match status" value="1"/>
</dbReference>
<name>G0S834_CHATD</name>
<dbReference type="GO" id="GO:0005886">
    <property type="term" value="C:plasma membrane"/>
    <property type="evidence" value="ECO:0007669"/>
    <property type="project" value="TreeGrafter"/>
</dbReference>
<dbReference type="CDD" id="cd04436">
    <property type="entry name" value="DEP_fRgd2"/>
    <property type="match status" value="1"/>
</dbReference>
<dbReference type="GO" id="GO:0000935">
    <property type="term" value="C:division septum"/>
    <property type="evidence" value="ECO:0007669"/>
    <property type="project" value="TreeGrafter"/>
</dbReference>
<dbReference type="PROSITE" id="PS50186">
    <property type="entry name" value="DEP"/>
    <property type="match status" value="1"/>
</dbReference>
<dbReference type="GO" id="GO:0005096">
    <property type="term" value="F:GTPase activator activity"/>
    <property type="evidence" value="ECO:0007669"/>
    <property type="project" value="TreeGrafter"/>
</dbReference>
<evidence type="ECO:0000259" key="4">
    <source>
        <dbReference type="PROSITE" id="PS50186"/>
    </source>
</evidence>
<feature type="region of interest" description="Disordered" evidence="3">
    <location>
        <begin position="161"/>
        <end position="197"/>
    </location>
</feature>
<feature type="domain" description="DEP" evidence="4">
    <location>
        <begin position="211"/>
        <end position="288"/>
    </location>
</feature>
<dbReference type="Pfam" id="PF00620">
    <property type="entry name" value="RhoGAP"/>
    <property type="match status" value="1"/>
</dbReference>
<evidence type="ECO:0000256" key="2">
    <source>
        <dbReference type="SAM" id="Coils"/>
    </source>
</evidence>
<sequence>MPGFADSFWSADYAAGLGVLFSKLQQGTIENRQILTIARMRADAEDAYGQRLAEIAPAVDKIQGGFSRDDGASVRKAYEGVRTEMEDAAKNHKKIAQNIRDLVVNPFSRWCDAHESRIQDSHEELQARIKAHDKQLELVKKLRSNYFNKCRLVEDLEEENQLAFQDPESSPQQKSNIPSIKVEDPAEDEDPLEIGDETYQPDQVKKILNHMLTNIKMGEHKVPILGTYQNCSAGTDIVEYIQRHMGSTSVSYAERIGQDLVTHGFLRLVGNVGNTFANSSKMFYQWRPKAWEWAGIPEKKTVSRTFSLPITGSDSSDSPVVGTVAEYLSKWDVLNTSRPNETPAERLRREAREADEKYKAAVQKLDEMRCELEEAIFLHLKFLERCELDRLKAIKTVILDFSGTISNVIPSLQATVDNMMLYQETVSPLGDLRYLLENYRTGSFVPRPVIYENYYNKIDDQTFGVDLEARARADKKRVPIIITTILTYLDHHYPDLEGDEARRGVWLHEVPLSQTHKLRAKVNNGKPPALETFEEFDIPTVASLLKLYLLELPVSSHVYEIIRQIYNTPTPDGGDAARIPILQQTLSQLRLANIASLDACMNHFTRLIELTSADEEYISKLATVLAPCILRPRQETSLTMEEKHAYRLVRDLFAHKDAIFNELKRLSTLNSSGTVKQRPRAISTDESNRKALVEERNRAIIEKASGSRSRATSPAPTPRTPHRRDRSIGGPENRFPIQPSISSPTTEHRKRGSLGPVLPKRTSLEVPSDDTMGFSHPADGNLGPANGSSASAGPSSITVPVPMPAPATDQQQQLQSAPDSLADKRSSLPRSIASSEGFIEKRNSLSRSGARLSSGRRVTPAVSSATARTATPPPGHQPQGESQQGHTHGVTLVDAPMDY</sequence>
<dbReference type="SMART" id="SM00055">
    <property type="entry name" value="FCH"/>
    <property type="match status" value="1"/>
</dbReference>
<dbReference type="AlphaFoldDB" id="G0S834"/>
<dbReference type="SMART" id="SM00324">
    <property type="entry name" value="RhoGAP"/>
    <property type="match status" value="1"/>
</dbReference>
<dbReference type="Proteomes" id="UP000008066">
    <property type="component" value="Unassembled WGS sequence"/>
</dbReference>
<dbReference type="OrthoDB" id="2155291at2759"/>
<feature type="compositionally biased region" description="Polar residues" evidence="3">
    <location>
        <begin position="167"/>
        <end position="178"/>
    </location>
</feature>
<organism evidence="8">
    <name type="scientific">Chaetomium thermophilum (strain DSM 1495 / CBS 144.50 / IMI 039719)</name>
    <name type="common">Thermochaetoides thermophila</name>
    <dbReference type="NCBI Taxonomy" id="759272"/>
    <lineage>
        <taxon>Eukaryota</taxon>
        <taxon>Fungi</taxon>
        <taxon>Dikarya</taxon>
        <taxon>Ascomycota</taxon>
        <taxon>Pezizomycotina</taxon>
        <taxon>Sordariomycetes</taxon>
        <taxon>Sordariomycetidae</taxon>
        <taxon>Sordariales</taxon>
        <taxon>Chaetomiaceae</taxon>
        <taxon>Thermochaetoides</taxon>
    </lineage>
</organism>
<evidence type="ECO:0000259" key="6">
    <source>
        <dbReference type="PROSITE" id="PS51741"/>
    </source>
</evidence>
<dbReference type="GO" id="GO:0005737">
    <property type="term" value="C:cytoplasm"/>
    <property type="evidence" value="ECO:0007669"/>
    <property type="project" value="TreeGrafter"/>
</dbReference>
<proteinExistence type="predicted"/>
<evidence type="ECO:0000256" key="1">
    <source>
        <dbReference type="PROSITE-ProRule" id="PRU01077"/>
    </source>
</evidence>
<dbReference type="InterPro" id="IPR027267">
    <property type="entry name" value="AH/BAR_dom_sf"/>
</dbReference>